<feature type="compositionally biased region" description="Basic and acidic residues" evidence="12">
    <location>
        <begin position="344"/>
        <end position="353"/>
    </location>
</feature>
<dbReference type="GO" id="GO:0003700">
    <property type="term" value="F:DNA-binding transcription factor activity"/>
    <property type="evidence" value="ECO:0007669"/>
    <property type="project" value="TreeGrafter"/>
</dbReference>
<dbReference type="Ensembl" id="ENSMMOT00000029427.1">
    <property type="protein sequence ID" value="ENSMMOP00000028938.1"/>
    <property type="gene ID" value="ENSMMOG00000021836.1"/>
</dbReference>
<dbReference type="FunFam" id="3.30.160.60:FF:000073">
    <property type="entry name" value="IKAROS family zinc finger 1"/>
    <property type="match status" value="1"/>
</dbReference>
<dbReference type="PROSITE" id="PS00028">
    <property type="entry name" value="ZINC_FINGER_C2H2_1"/>
    <property type="match status" value="5"/>
</dbReference>
<feature type="compositionally biased region" description="Polar residues" evidence="12">
    <location>
        <begin position="360"/>
        <end position="373"/>
    </location>
</feature>
<sequence>MDVDDCNGQSYIPASGDSSMEREFTGALGGPTVSTPNSKETSPSRSLSANSIKVELYSDEDPGRSTEDERGERIEGGSEHGSEAVRGYREPTNPDILPTGATRMPNGKLKCDICGMICIGPNVLMVHKRSHTGERPFQCNQCGASFTQKGNLLRHIKLHSGEKPFKCPFCSYACRRRDALTGHLRTHAVSSPTVGKPYKCSYCGRSYKQQSTLEEHRERCHSYLQSLESQQPPSAQNTGEEMRELEFIPDSFLQPSSDKMAFIDRLANSITKRKRSTPQKFVGQKHMRLNLEDAPYELSAGLDKDTEMHAGELEGLHFIGMGGEFAGIAGTGAGLGAAGAAGREAAEGHEDLPAGRSHFPSPSNGCQDSTDTESMGRDRHSPRHVKDRELEREDGGHSALPPPALAPTPSSPTAPSSTSRETFRVVDGEGRAVRSFRCEHCRVLFLDHVMFTIHMGCHGFHQPFECNICGHRSQDRYEFSSHIVRGEHILD</sequence>
<feature type="domain" description="C2H2-type" evidence="13">
    <location>
        <begin position="109"/>
        <end position="136"/>
    </location>
</feature>
<feature type="domain" description="C2H2-type" evidence="13">
    <location>
        <begin position="165"/>
        <end position="192"/>
    </location>
</feature>
<keyword evidence="9" id="KW-0539">Nucleus</keyword>
<evidence type="ECO:0000256" key="1">
    <source>
        <dbReference type="ARBA" id="ARBA00004123"/>
    </source>
</evidence>
<feature type="domain" description="C2H2-type" evidence="13">
    <location>
        <begin position="137"/>
        <end position="164"/>
    </location>
</feature>
<evidence type="ECO:0000256" key="2">
    <source>
        <dbReference type="ARBA" id="ARBA00022723"/>
    </source>
</evidence>
<evidence type="ECO:0000256" key="6">
    <source>
        <dbReference type="ARBA" id="ARBA00023015"/>
    </source>
</evidence>
<feature type="region of interest" description="Disordered" evidence="12">
    <location>
        <begin position="1"/>
        <end position="101"/>
    </location>
</feature>
<feature type="domain" description="C2H2-type" evidence="13">
    <location>
        <begin position="198"/>
        <end position="226"/>
    </location>
</feature>
<feature type="compositionally biased region" description="Pro residues" evidence="12">
    <location>
        <begin position="400"/>
        <end position="412"/>
    </location>
</feature>
<evidence type="ECO:0000256" key="11">
    <source>
        <dbReference type="PROSITE-ProRule" id="PRU00042"/>
    </source>
</evidence>
<reference evidence="14" key="1">
    <citation type="submission" date="2025-08" db="UniProtKB">
        <authorList>
            <consortium name="Ensembl"/>
        </authorList>
    </citation>
    <scope>IDENTIFICATION</scope>
</reference>
<proteinExistence type="inferred from homology"/>
<accession>A0A3Q3XCW4</accession>
<dbReference type="Gene3D" id="3.30.160.60">
    <property type="entry name" value="Classic Zinc Finger"/>
    <property type="match status" value="5"/>
</dbReference>
<keyword evidence="3" id="KW-0677">Repeat</keyword>
<dbReference type="FunFam" id="3.30.160.60:FF:000168">
    <property type="entry name" value="zinc finger protein Eos isoform X1"/>
    <property type="match status" value="1"/>
</dbReference>
<keyword evidence="4 11" id="KW-0863">Zinc-finger</keyword>
<evidence type="ECO:0000256" key="8">
    <source>
        <dbReference type="ARBA" id="ARBA00023163"/>
    </source>
</evidence>
<evidence type="ECO:0000256" key="5">
    <source>
        <dbReference type="ARBA" id="ARBA00022833"/>
    </source>
</evidence>
<dbReference type="PANTHER" id="PTHR24404:SF28">
    <property type="entry name" value="ZINC FINGER PROTEIN EOS"/>
    <property type="match status" value="1"/>
</dbReference>
<dbReference type="GO" id="GO:0005634">
    <property type="term" value="C:nucleus"/>
    <property type="evidence" value="ECO:0007669"/>
    <property type="project" value="UniProtKB-SubCell"/>
</dbReference>
<dbReference type="SUPFAM" id="SSF57667">
    <property type="entry name" value="beta-beta-alpha zinc fingers"/>
    <property type="match status" value="3"/>
</dbReference>
<dbReference type="InterPro" id="IPR050589">
    <property type="entry name" value="Ikaros_C2H2-ZF"/>
</dbReference>
<evidence type="ECO:0000256" key="7">
    <source>
        <dbReference type="ARBA" id="ARBA00023125"/>
    </source>
</evidence>
<dbReference type="SMART" id="SM00355">
    <property type="entry name" value="ZnF_C2H2"/>
    <property type="match status" value="6"/>
</dbReference>
<evidence type="ECO:0000259" key="13">
    <source>
        <dbReference type="PROSITE" id="PS50157"/>
    </source>
</evidence>
<name>A0A3Q3XCW4_MOLML</name>
<feature type="region of interest" description="Disordered" evidence="12">
    <location>
        <begin position="341"/>
        <end position="424"/>
    </location>
</feature>
<dbReference type="GO" id="GO:0008270">
    <property type="term" value="F:zinc ion binding"/>
    <property type="evidence" value="ECO:0007669"/>
    <property type="project" value="UniProtKB-KW"/>
</dbReference>
<protein>
    <recommendedName>
        <fullName evidence="13">C2H2-type domain-containing protein</fullName>
    </recommendedName>
</protein>
<keyword evidence="8" id="KW-0804">Transcription</keyword>
<dbReference type="GO" id="GO:0006357">
    <property type="term" value="P:regulation of transcription by RNA polymerase II"/>
    <property type="evidence" value="ECO:0007669"/>
    <property type="project" value="TreeGrafter"/>
</dbReference>
<reference evidence="14" key="2">
    <citation type="submission" date="2025-09" db="UniProtKB">
        <authorList>
            <consortium name="Ensembl"/>
        </authorList>
    </citation>
    <scope>IDENTIFICATION</scope>
</reference>
<dbReference type="InterPro" id="IPR013087">
    <property type="entry name" value="Znf_C2H2_type"/>
</dbReference>
<keyword evidence="15" id="KW-1185">Reference proteome</keyword>
<dbReference type="PROSITE" id="PS50157">
    <property type="entry name" value="ZINC_FINGER_C2H2_2"/>
    <property type="match status" value="4"/>
</dbReference>
<dbReference type="Proteomes" id="UP000261620">
    <property type="component" value="Unplaced"/>
</dbReference>
<feature type="compositionally biased region" description="Polar residues" evidence="12">
    <location>
        <begin position="32"/>
        <end position="51"/>
    </location>
</feature>
<evidence type="ECO:0000256" key="12">
    <source>
        <dbReference type="SAM" id="MobiDB-lite"/>
    </source>
</evidence>
<keyword evidence="6" id="KW-0805">Transcription regulation</keyword>
<evidence type="ECO:0000256" key="4">
    <source>
        <dbReference type="ARBA" id="ARBA00022771"/>
    </source>
</evidence>
<keyword evidence="7" id="KW-0238">DNA-binding</keyword>
<dbReference type="AlphaFoldDB" id="A0A3Q3XCW4"/>
<evidence type="ECO:0000256" key="3">
    <source>
        <dbReference type="ARBA" id="ARBA00022737"/>
    </source>
</evidence>
<organism evidence="14 15">
    <name type="scientific">Mola mola</name>
    <name type="common">Ocean sunfish</name>
    <name type="synonym">Tetraodon mola</name>
    <dbReference type="NCBI Taxonomy" id="94237"/>
    <lineage>
        <taxon>Eukaryota</taxon>
        <taxon>Metazoa</taxon>
        <taxon>Chordata</taxon>
        <taxon>Craniata</taxon>
        <taxon>Vertebrata</taxon>
        <taxon>Euteleostomi</taxon>
        <taxon>Actinopterygii</taxon>
        <taxon>Neopterygii</taxon>
        <taxon>Teleostei</taxon>
        <taxon>Neoteleostei</taxon>
        <taxon>Acanthomorphata</taxon>
        <taxon>Eupercaria</taxon>
        <taxon>Tetraodontiformes</taxon>
        <taxon>Molidae</taxon>
        <taxon>Mola</taxon>
    </lineage>
</organism>
<evidence type="ECO:0000313" key="15">
    <source>
        <dbReference type="Proteomes" id="UP000261620"/>
    </source>
</evidence>
<evidence type="ECO:0000313" key="14">
    <source>
        <dbReference type="Ensembl" id="ENSMMOP00000028938.1"/>
    </source>
</evidence>
<evidence type="ECO:0000256" key="10">
    <source>
        <dbReference type="ARBA" id="ARBA00038390"/>
    </source>
</evidence>
<dbReference type="Pfam" id="PF00096">
    <property type="entry name" value="zf-C2H2"/>
    <property type="match status" value="3"/>
</dbReference>
<keyword evidence="2" id="KW-0479">Metal-binding</keyword>
<dbReference type="PANTHER" id="PTHR24404">
    <property type="entry name" value="ZINC FINGER PROTEIN"/>
    <property type="match status" value="1"/>
</dbReference>
<feature type="compositionally biased region" description="Basic and acidic residues" evidence="12">
    <location>
        <begin position="61"/>
        <end position="89"/>
    </location>
</feature>
<comment type="similarity">
    <text evidence="10">Belongs to the Ikaros C2H2-type zinc-finger protein family.</text>
</comment>
<evidence type="ECO:0000256" key="9">
    <source>
        <dbReference type="ARBA" id="ARBA00023242"/>
    </source>
</evidence>
<dbReference type="FunFam" id="3.30.160.60:FF:000372">
    <property type="entry name" value="IKAROS family zinc finger 4"/>
    <property type="match status" value="1"/>
</dbReference>
<keyword evidence="5" id="KW-0862">Zinc</keyword>
<comment type="subcellular location">
    <subcellularLocation>
        <location evidence="1">Nucleus</location>
    </subcellularLocation>
</comment>
<feature type="compositionally biased region" description="Basic and acidic residues" evidence="12">
    <location>
        <begin position="374"/>
        <end position="396"/>
    </location>
</feature>
<dbReference type="GO" id="GO:0000978">
    <property type="term" value="F:RNA polymerase II cis-regulatory region sequence-specific DNA binding"/>
    <property type="evidence" value="ECO:0007669"/>
    <property type="project" value="TreeGrafter"/>
</dbReference>
<dbReference type="FunFam" id="3.30.160.60:FF:000080">
    <property type="entry name" value="IKAROS family zinc finger 4"/>
    <property type="match status" value="1"/>
</dbReference>
<feature type="compositionally biased region" description="Polar residues" evidence="12">
    <location>
        <begin position="7"/>
        <end position="18"/>
    </location>
</feature>
<dbReference type="InterPro" id="IPR036236">
    <property type="entry name" value="Znf_C2H2_sf"/>
</dbReference>
<dbReference type="STRING" id="94237.ENSMMOP00000028938"/>